<keyword evidence="3 7" id="KW-0547">Nucleotide-binding</keyword>
<feature type="region of interest" description="Disordered" evidence="8">
    <location>
        <begin position="400"/>
        <end position="423"/>
    </location>
</feature>
<dbReference type="PROSITE" id="PS00107">
    <property type="entry name" value="PROTEIN_KINASE_ATP"/>
    <property type="match status" value="1"/>
</dbReference>
<dbReference type="Gene3D" id="1.10.510.10">
    <property type="entry name" value="Transferase(Phosphotransferase) domain 1"/>
    <property type="match status" value="1"/>
</dbReference>
<comment type="caution">
    <text evidence="10">The sequence shown here is derived from an EMBL/GenBank/DDBJ whole genome shotgun (WGS) entry which is preliminary data.</text>
</comment>
<feature type="domain" description="Protein kinase" evidence="9">
    <location>
        <begin position="17"/>
        <end position="280"/>
    </location>
</feature>
<comment type="similarity">
    <text evidence="6">Belongs to the protein kinase superfamily. CK1 Ser/Thr protein kinase family.</text>
</comment>
<dbReference type="FunFam" id="3.30.200.20:FF:000358">
    <property type="entry name" value="Tau tubulin kinase 2b"/>
    <property type="match status" value="1"/>
</dbReference>
<dbReference type="AlphaFoldDB" id="A0A9Q0BLY1"/>
<keyword evidence="5 7" id="KW-0067">ATP-binding</keyword>
<keyword evidence="4" id="KW-0418">Kinase</keyword>
<dbReference type="EMBL" id="JAMKOV010000019">
    <property type="protein sequence ID" value="KAI8036455.1"/>
    <property type="molecule type" value="Genomic_DNA"/>
</dbReference>
<dbReference type="GO" id="GO:0005524">
    <property type="term" value="F:ATP binding"/>
    <property type="evidence" value="ECO:0007669"/>
    <property type="project" value="UniProtKB-UniRule"/>
</dbReference>
<dbReference type="GO" id="GO:0004674">
    <property type="term" value="F:protein serine/threonine kinase activity"/>
    <property type="evidence" value="ECO:0007669"/>
    <property type="project" value="UniProtKB-KW"/>
</dbReference>
<accession>A0A9Q0BLY1</accession>
<proteinExistence type="inferred from homology"/>
<evidence type="ECO:0000313" key="11">
    <source>
        <dbReference type="Proteomes" id="UP001059596"/>
    </source>
</evidence>
<name>A0A9Q0BLY1_9MUSC</name>
<dbReference type="InterPro" id="IPR017441">
    <property type="entry name" value="Protein_kinase_ATP_BS"/>
</dbReference>
<evidence type="ECO:0000256" key="3">
    <source>
        <dbReference type="ARBA" id="ARBA00022741"/>
    </source>
</evidence>
<dbReference type="InterPro" id="IPR050235">
    <property type="entry name" value="CK1_Ser-Thr_kinase"/>
</dbReference>
<feature type="binding site" evidence="7">
    <location>
        <position position="46"/>
    </location>
    <ligand>
        <name>ATP</name>
        <dbReference type="ChEBI" id="CHEBI:30616"/>
    </ligand>
</feature>
<dbReference type="InterPro" id="IPR000719">
    <property type="entry name" value="Prot_kinase_dom"/>
</dbReference>
<dbReference type="Pfam" id="PF00069">
    <property type="entry name" value="Pkinase"/>
    <property type="match status" value="1"/>
</dbReference>
<feature type="compositionally biased region" description="Polar residues" evidence="8">
    <location>
        <begin position="401"/>
        <end position="423"/>
    </location>
</feature>
<reference evidence="10" key="1">
    <citation type="journal article" date="2023" name="Genome Biol. Evol.">
        <title>Long-read-based Genome Assembly of Drosophila gunungcola Reveals Fewer Chemosensory Genes in Flower-breeding Species.</title>
        <authorList>
            <person name="Negi A."/>
            <person name="Liao B.Y."/>
            <person name="Yeh S.D."/>
        </authorList>
    </citation>
    <scope>NUCLEOTIDE SEQUENCE</scope>
    <source>
        <strain evidence="10">Sukarami</strain>
    </source>
</reference>
<organism evidence="10 11">
    <name type="scientific">Drosophila gunungcola</name>
    <name type="common">fruit fly</name>
    <dbReference type="NCBI Taxonomy" id="103775"/>
    <lineage>
        <taxon>Eukaryota</taxon>
        <taxon>Metazoa</taxon>
        <taxon>Ecdysozoa</taxon>
        <taxon>Arthropoda</taxon>
        <taxon>Hexapoda</taxon>
        <taxon>Insecta</taxon>
        <taxon>Pterygota</taxon>
        <taxon>Neoptera</taxon>
        <taxon>Endopterygota</taxon>
        <taxon>Diptera</taxon>
        <taxon>Brachycera</taxon>
        <taxon>Muscomorpha</taxon>
        <taxon>Ephydroidea</taxon>
        <taxon>Drosophilidae</taxon>
        <taxon>Drosophila</taxon>
        <taxon>Sophophora</taxon>
    </lineage>
</organism>
<dbReference type="PROSITE" id="PS50011">
    <property type="entry name" value="PROTEIN_KINASE_DOM"/>
    <property type="match status" value="1"/>
</dbReference>
<dbReference type="FunFam" id="1.10.510.10:FF:000481">
    <property type="entry name" value="Asator, isoform D"/>
    <property type="match status" value="1"/>
</dbReference>
<keyword evidence="1" id="KW-0723">Serine/threonine-protein kinase</keyword>
<protein>
    <recommendedName>
        <fullName evidence="9">Protein kinase domain-containing protein</fullName>
    </recommendedName>
</protein>
<dbReference type="GO" id="GO:0015630">
    <property type="term" value="C:microtubule cytoskeleton"/>
    <property type="evidence" value="ECO:0007669"/>
    <property type="project" value="UniProtKB-ARBA"/>
</dbReference>
<dbReference type="SMART" id="SM00220">
    <property type="entry name" value="S_TKc"/>
    <property type="match status" value="1"/>
</dbReference>
<feature type="region of interest" description="Disordered" evidence="8">
    <location>
        <begin position="482"/>
        <end position="501"/>
    </location>
</feature>
<evidence type="ECO:0000256" key="2">
    <source>
        <dbReference type="ARBA" id="ARBA00022679"/>
    </source>
</evidence>
<evidence type="ECO:0000259" key="9">
    <source>
        <dbReference type="PROSITE" id="PS50011"/>
    </source>
</evidence>
<dbReference type="PANTHER" id="PTHR11909">
    <property type="entry name" value="CASEIN KINASE-RELATED"/>
    <property type="match status" value="1"/>
</dbReference>
<dbReference type="Proteomes" id="UP001059596">
    <property type="component" value="Unassembled WGS sequence"/>
</dbReference>
<evidence type="ECO:0000256" key="8">
    <source>
        <dbReference type="SAM" id="MobiDB-lite"/>
    </source>
</evidence>
<evidence type="ECO:0000256" key="4">
    <source>
        <dbReference type="ARBA" id="ARBA00022777"/>
    </source>
</evidence>
<gene>
    <name evidence="10" type="ORF">M5D96_010761</name>
</gene>
<keyword evidence="11" id="KW-1185">Reference proteome</keyword>
<keyword evidence="2" id="KW-0808">Transferase</keyword>
<evidence type="ECO:0000256" key="5">
    <source>
        <dbReference type="ARBA" id="ARBA00022840"/>
    </source>
</evidence>
<dbReference type="SUPFAM" id="SSF56112">
    <property type="entry name" value="Protein kinase-like (PK-like)"/>
    <property type="match status" value="1"/>
</dbReference>
<dbReference type="InterPro" id="IPR011009">
    <property type="entry name" value="Kinase-like_dom_sf"/>
</dbReference>
<evidence type="ECO:0000256" key="1">
    <source>
        <dbReference type="ARBA" id="ARBA00022527"/>
    </source>
</evidence>
<evidence type="ECO:0000313" key="10">
    <source>
        <dbReference type="EMBL" id="KAI8036455.1"/>
    </source>
</evidence>
<evidence type="ECO:0000256" key="7">
    <source>
        <dbReference type="PROSITE-ProRule" id="PRU10141"/>
    </source>
</evidence>
<evidence type="ECO:0000256" key="6">
    <source>
        <dbReference type="ARBA" id="ARBA00061588"/>
    </source>
</evidence>
<sequence length="597" mass="66537">MTSEDLLQPGHVVKERWKVVRKIGGGGFGEIYEGQDLITREQVALKVESARQPKQVLKMEVAVLKKLQGKEHVCRFIGCGRNDRFNYVVMQLQGKNLAELRRAQPRGAFSLSTTLRLGLQILKAIESIHSVGFLHRDIKPSNFSVGRLPYNCRRVYMLDFGLARQYTTGTGEVRCPRAAAGFRGTVRYASINAHRNREMGRHDDLWSLFYMLVEFVNGQLPWRKIKDKEQVGLTKEKYDHRILLKHLPSDLKQFLEHIQSLTYADRPDYAMLIGLFERCMKRRGVKESDPYDWEKVDSAAIGNISTTTGHPSVPVKNDYMHGNITQMTVAASNASGTEYVRKRADIETAHITATEPLNMKEKFPTTTKAGSVAGNSSSSKFAINQHGQIFGMAVMPPVNRRSATSTNLRPSSSGANTSSIQRINSGSTAGGCFGTGSNTARSSAAGDHSVTQFALIDDENVSALQQVTKGGALTLASQWKSQFDDSEDTTDNEWNREPQSQPNLEQLIKLDLSLPLNEAKPFSKHVAETPNLPTKGKDKPKRYTLNITGIENYEALRISIPHCWSEPAMGNVLRKNLEPPAVQQAAFDDTVSIFHIF</sequence>
<dbReference type="InterPro" id="IPR047916">
    <property type="entry name" value="TTBK_Asator-like_STKc"/>
</dbReference>
<dbReference type="CDD" id="cd14017">
    <property type="entry name" value="STKc_TTBK"/>
    <property type="match status" value="1"/>
</dbReference>